<protein>
    <submittedName>
        <fullName evidence="1">Uncharacterized protein</fullName>
    </submittedName>
</protein>
<name>A0ACB9RVJ5_9MYRT</name>
<evidence type="ECO:0000313" key="1">
    <source>
        <dbReference type="EMBL" id="KAI4383115.1"/>
    </source>
</evidence>
<comment type="caution">
    <text evidence="1">The sequence shown here is derived from an EMBL/GenBank/DDBJ whole genome shotgun (WGS) entry which is preliminary data.</text>
</comment>
<dbReference type="EMBL" id="CM042882">
    <property type="protein sequence ID" value="KAI4383115.1"/>
    <property type="molecule type" value="Genomic_DNA"/>
</dbReference>
<proteinExistence type="predicted"/>
<dbReference type="Proteomes" id="UP001057402">
    <property type="component" value="Chromosome 3"/>
</dbReference>
<keyword evidence="2" id="KW-1185">Reference proteome</keyword>
<evidence type="ECO:0000313" key="2">
    <source>
        <dbReference type="Proteomes" id="UP001057402"/>
    </source>
</evidence>
<organism evidence="1 2">
    <name type="scientific">Melastoma candidum</name>
    <dbReference type="NCBI Taxonomy" id="119954"/>
    <lineage>
        <taxon>Eukaryota</taxon>
        <taxon>Viridiplantae</taxon>
        <taxon>Streptophyta</taxon>
        <taxon>Embryophyta</taxon>
        <taxon>Tracheophyta</taxon>
        <taxon>Spermatophyta</taxon>
        <taxon>Magnoliopsida</taxon>
        <taxon>eudicotyledons</taxon>
        <taxon>Gunneridae</taxon>
        <taxon>Pentapetalae</taxon>
        <taxon>rosids</taxon>
        <taxon>malvids</taxon>
        <taxon>Myrtales</taxon>
        <taxon>Melastomataceae</taxon>
        <taxon>Melastomatoideae</taxon>
        <taxon>Melastomateae</taxon>
        <taxon>Melastoma</taxon>
    </lineage>
</organism>
<sequence length="184" mass="21728">MAENVWLLIVPWGSSGERLKCSFEKILSVEREKIDVVEKMADEAKRELERLRTEREEDNIALMKSMRSRSEMEVCQKKENQEITRLQYELEVERKLCPWPELGQKMRRSKQENMQRHWRRLEMLGESRHQSSCDNDLQEELLLLIGEELQQSFVNATLSVKDGAKRLAGECKEGVDKLTQKFKT</sequence>
<accession>A0ACB9RVJ5</accession>
<gene>
    <name evidence="1" type="ORF">MLD38_008992</name>
</gene>
<reference evidence="2" key="1">
    <citation type="journal article" date="2023" name="Front. Plant Sci.">
        <title>Chromosomal-level genome assembly of Melastoma candidum provides insights into trichome evolution.</title>
        <authorList>
            <person name="Zhong Y."/>
            <person name="Wu W."/>
            <person name="Sun C."/>
            <person name="Zou P."/>
            <person name="Liu Y."/>
            <person name="Dai S."/>
            <person name="Zhou R."/>
        </authorList>
    </citation>
    <scope>NUCLEOTIDE SEQUENCE [LARGE SCALE GENOMIC DNA]</scope>
</reference>